<evidence type="ECO:0000256" key="1">
    <source>
        <dbReference type="ARBA" id="ARBA00022801"/>
    </source>
</evidence>
<reference evidence="3 4" key="1">
    <citation type="journal article" date="2016" name="Genome Announc.">
        <title>Complete Genome Sequence of Methylobacterium populi P-1M, Isolated from Pink-Pigmented Household Biofilm.</title>
        <authorList>
            <person name="Morohoshi T."/>
            <person name="Ikeda T."/>
        </authorList>
    </citation>
    <scope>NUCLEOTIDE SEQUENCE [LARGE SCALE GENOMIC DNA]</scope>
    <source>
        <strain evidence="3 4">P-1M</strain>
    </source>
</reference>
<dbReference type="GO" id="GO:0004252">
    <property type="term" value="F:serine-type endopeptidase activity"/>
    <property type="evidence" value="ECO:0007669"/>
    <property type="project" value="TreeGrafter"/>
</dbReference>
<dbReference type="SUPFAM" id="SSF82171">
    <property type="entry name" value="DPP6 N-terminal domain-like"/>
    <property type="match status" value="1"/>
</dbReference>
<name>A0A169QIS0_9HYPH</name>
<proteinExistence type="predicted"/>
<dbReference type="Proteomes" id="UP000218288">
    <property type="component" value="Chromosome"/>
</dbReference>
<dbReference type="InterPro" id="IPR001375">
    <property type="entry name" value="Peptidase_S9_cat"/>
</dbReference>
<dbReference type="OrthoDB" id="1094230at2"/>
<keyword evidence="1" id="KW-0378">Hydrolase</keyword>
<dbReference type="InterPro" id="IPR011042">
    <property type="entry name" value="6-blade_b-propeller_TolB-like"/>
</dbReference>
<dbReference type="Gene3D" id="2.120.10.30">
    <property type="entry name" value="TolB, C-terminal domain"/>
    <property type="match status" value="1"/>
</dbReference>
<dbReference type="Pfam" id="PF00326">
    <property type="entry name" value="Peptidase_S9"/>
    <property type="match status" value="1"/>
</dbReference>
<dbReference type="InterPro" id="IPR029058">
    <property type="entry name" value="AB_hydrolase_fold"/>
</dbReference>
<evidence type="ECO:0000259" key="2">
    <source>
        <dbReference type="Pfam" id="PF00326"/>
    </source>
</evidence>
<accession>A0A169QIS0</accession>
<evidence type="ECO:0000313" key="4">
    <source>
        <dbReference type="Proteomes" id="UP000218288"/>
    </source>
</evidence>
<feature type="domain" description="Peptidase S9 prolyl oligopeptidase catalytic" evidence="2">
    <location>
        <begin position="392"/>
        <end position="605"/>
    </location>
</feature>
<gene>
    <name evidence="3" type="ORF">MPPM_0359</name>
</gene>
<dbReference type="GO" id="GO:0006508">
    <property type="term" value="P:proteolysis"/>
    <property type="evidence" value="ECO:0007669"/>
    <property type="project" value="InterPro"/>
</dbReference>
<dbReference type="SUPFAM" id="SSF53474">
    <property type="entry name" value="alpha/beta-Hydrolases"/>
    <property type="match status" value="1"/>
</dbReference>
<organism evidence="3 4">
    <name type="scientific">Methylorubrum populi</name>
    <dbReference type="NCBI Taxonomy" id="223967"/>
    <lineage>
        <taxon>Bacteria</taxon>
        <taxon>Pseudomonadati</taxon>
        <taxon>Pseudomonadota</taxon>
        <taxon>Alphaproteobacteria</taxon>
        <taxon>Hyphomicrobiales</taxon>
        <taxon>Methylobacteriaceae</taxon>
        <taxon>Methylorubrum</taxon>
    </lineage>
</organism>
<protein>
    <submittedName>
        <fullName evidence="3">Peptidase S9 prolyl oligopeptidase active site domain-containing protein</fullName>
    </submittedName>
</protein>
<dbReference type="Gene3D" id="3.40.50.1820">
    <property type="entry name" value="alpha/beta hydrolase"/>
    <property type="match status" value="1"/>
</dbReference>
<evidence type="ECO:0000313" key="3">
    <source>
        <dbReference type="EMBL" id="BAU88964.1"/>
    </source>
</evidence>
<dbReference type="AlphaFoldDB" id="A0A169QIS0"/>
<dbReference type="RefSeq" id="WP_096483335.1">
    <property type="nucleotide sequence ID" value="NZ_AP014809.1"/>
</dbReference>
<dbReference type="EMBL" id="AP014809">
    <property type="protein sequence ID" value="BAU88964.1"/>
    <property type="molecule type" value="Genomic_DNA"/>
</dbReference>
<dbReference type="PANTHER" id="PTHR42776:SF27">
    <property type="entry name" value="DIPEPTIDYL PEPTIDASE FAMILY MEMBER 6"/>
    <property type="match status" value="1"/>
</dbReference>
<sequence>MVDLIPREHLFGNPTRYGHQISPDGRRLGWVAPFEGVLNIWSAPIDDLDAAAPVTTDRRRGIDAYAFAYDGRHLLYVQDADGDENHHLYVVDLDTGERRDLTPIPGIAAAIVGLSRIVRDRVLVAINDRDPRFHDIHSIDLATGERRLVAENPGFLGFLIDERYAVRFAFRNRPDGSSELLAPDGTNWKPWLTFPPEDARVSGAENLDAAGTALFCRDSRGRDTAALTRIDLATGEIRVLAAHDEADIGAVLQDAETHEPVAYSVTHARKSWHVLDPRFADDFAFLETQGLGDWYPASRTEDDSLWIVVARSDTRVGEAAIYDRRAKSLRSLGSARPELEGAPLAPMSPAIIRSRDGLELVSYLTRPIDARAPGPLVLLVHGGPWGRDSFGFDAIHQWLANRGYSALSVNFRSSIGFGKSFVNAGDREWGRRMDDDLSDAVAWAVAEGVADPARVAIMGGSYGGYATLMALTRNPDAYACGIDLVGPSNLETLVRTIPPYWEAMRAQLHRAIGDPDTEEGMALIRERSPVYFADRIKAPLLIVQGANDPRVKKDESDQMVAAMERGGIPVTYLLFPDEGHGLVRPANRLAFFARAEDFLARHLGGRCEPIRAAESSGTSMQVVREG</sequence>
<dbReference type="PANTHER" id="PTHR42776">
    <property type="entry name" value="SERINE PEPTIDASE S9 FAMILY MEMBER"/>
    <property type="match status" value="1"/>
</dbReference>